<keyword evidence="5" id="KW-1185">Reference proteome</keyword>
<dbReference type="InterPro" id="IPR005537">
    <property type="entry name" value="RAMP_III_fam"/>
</dbReference>
<dbReference type="Pfam" id="PF03787">
    <property type="entry name" value="RAMPs"/>
    <property type="match status" value="1"/>
</dbReference>
<dbReference type="CDD" id="cd09726">
    <property type="entry name" value="RAMP_I_III"/>
    <property type="match status" value="1"/>
</dbReference>
<dbReference type="InterPro" id="IPR052216">
    <property type="entry name" value="CRISPR_Csm3_endoribonuclease"/>
</dbReference>
<accession>A0ABR6TLK8</accession>
<evidence type="ECO:0000259" key="3">
    <source>
        <dbReference type="Pfam" id="PF03787"/>
    </source>
</evidence>
<evidence type="ECO:0000313" key="4">
    <source>
        <dbReference type="EMBL" id="MBC2576287.1"/>
    </source>
</evidence>
<dbReference type="PANTHER" id="PTHR35579">
    <property type="entry name" value="CRISPR SYSTEM CMS ENDORIBONUCLEASE CSM3"/>
    <property type="match status" value="1"/>
</dbReference>
<gene>
    <name evidence="4" type="ORF">HLB29_06270</name>
</gene>
<keyword evidence="2" id="KW-0175">Coiled coil</keyword>
<evidence type="ECO:0000256" key="2">
    <source>
        <dbReference type="SAM" id="Coils"/>
    </source>
</evidence>
<sequence length="231" mass="26640">MKKIEYSIKTVSNCLIGNQTESFSIGGVDQATTMDENGNPMIHGSAIKGALRNMVREQDNQMKKTKELMKIILEDIKQKYDELEEHVKERDAIQKVIKKVEEICQLPVKAEYIFGIEGINNAPRLFFSDLRIMKESKNQDYFLIDTKNALEEKEGEILSRPRTYKVLKPGIKLKGYIVFQDFEQYSELLGDLFRELKEVLLLFNEGMYGLGNSKSRGYGRIEVLEKNIISK</sequence>
<dbReference type="RefSeq" id="WP_185624315.1">
    <property type="nucleotide sequence ID" value="NZ_JABGBW010000004.1"/>
</dbReference>
<organism evidence="4 5">
    <name type="scientific">Peptostreptococcus canis</name>
    <dbReference type="NCBI Taxonomy" id="1159213"/>
    <lineage>
        <taxon>Bacteria</taxon>
        <taxon>Bacillati</taxon>
        <taxon>Bacillota</taxon>
        <taxon>Clostridia</taxon>
        <taxon>Peptostreptococcales</taxon>
        <taxon>Peptostreptococcaceae</taxon>
        <taxon>Peptostreptococcus</taxon>
    </lineage>
</organism>
<feature type="domain" description="CRISPR type III-associated protein" evidence="3">
    <location>
        <begin position="8"/>
        <end position="222"/>
    </location>
</feature>
<protein>
    <submittedName>
        <fullName evidence="4">CRISPR-associated protein</fullName>
    </submittedName>
</protein>
<comment type="caution">
    <text evidence="4">The sequence shown here is derived from an EMBL/GenBank/DDBJ whole genome shotgun (WGS) entry which is preliminary data.</text>
</comment>
<evidence type="ECO:0000313" key="5">
    <source>
        <dbReference type="Proteomes" id="UP000713904"/>
    </source>
</evidence>
<reference evidence="4 5" key="1">
    <citation type="submission" date="2020-05" db="EMBL/GenBank/DDBJ databases">
        <title>Draft genome of xy-202 and genomic insight in genome of the genus Peptostreptococcus.</title>
        <authorList>
            <person name="Zhang Z."/>
        </authorList>
    </citation>
    <scope>NUCLEOTIDE SEQUENCE [LARGE SCALE GENOMIC DNA]</scope>
    <source>
        <strain evidence="4 5">DSM 27025</strain>
    </source>
</reference>
<dbReference type="EMBL" id="JABGBW010000004">
    <property type="protein sequence ID" value="MBC2576287.1"/>
    <property type="molecule type" value="Genomic_DNA"/>
</dbReference>
<keyword evidence="1" id="KW-0051">Antiviral defense</keyword>
<evidence type="ECO:0000256" key="1">
    <source>
        <dbReference type="ARBA" id="ARBA00023118"/>
    </source>
</evidence>
<feature type="coiled-coil region" evidence="2">
    <location>
        <begin position="66"/>
        <end position="103"/>
    </location>
</feature>
<proteinExistence type="predicted"/>
<dbReference type="PANTHER" id="PTHR35579:SF3">
    <property type="entry name" value="CRISPR SYSTEM CMS ENDORIBONUCLEASE CSM3"/>
    <property type="match status" value="1"/>
</dbReference>
<name>A0ABR6TLK8_9FIRM</name>
<dbReference type="Proteomes" id="UP000713904">
    <property type="component" value="Unassembled WGS sequence"/>
</dbReference>